<evidence type="ECO:0000313" key="4">
    <source>
        <dbReference type="EMBL" id="EGX97113.1"/>
    </source>
</evidence>
<sequence>MNHSPLHTIPHPTTHWPNALAMKHPWLLDWPIGCHVLNNLLYQLLHGGVASALLALDGPASAEPNQPDTRYVFPNIIATMLRGKLSLGSLHGAGYFVLQGLRVGTVITLVASFAGCWVLIIQVDKYKSFFVFQCLSLFFTSIGCLFLIIAEFPVIKFVRNFYRESWPVLSDSHGLGWMGGIIIIIGCHILGSLNQQGYDTDAFAGHFSKLVLSSGILCIIFGTFNIICALVWRDAKQGITSRDVRSRGSLAADGATLPSYSASAASSVHNEKTKNKFMGKIFGRRSKNAETQPPGRPAISAPYPTAQKNVQTGATSPIVDGLKEPDASFHPMHGNRASSQYSVVDHLPRH</sequence>
<dbReference type="EMBL" id="JH126399">
    <property type="protein sequence ID" value="EGX97113.1"/>
    <property type="molecule type" value="Genomic_DNA"/>
</dbReference>
<reference evidence="4 5" key="1">
    <citation type="journal article" date="2011" name="Genome Biol.">
        <title>Genome sequence of the insect pathogenic fungus Cordyceps militaris, a valued traditional Chinese medicine.</title>
        <authorList>
            <person name="Zheng P."/>
            <person name="Xia Y."/>
            <person name="Xiao G."/>
            <person name="Xiong C."/>
            <person name="Hu X."/>
            <person name="Zhang S."/>
            <person name="Zheng H."/>
            <person name="Huang Y."/>
            <person name="Zhou Y."/>
            <person name="Wang S."/>
            <person name="Zhao G.P."/>
            <person name="Liu X."/>
            <person name="St Leger R.J."/>
            <person name="Wang C."/>
        </authorList>
    </citation>
    <scope>NUCLEOTIDE SEQUENCE [LARGE SCALE GENOMIC DNA]</scope>
    <source>
        <strain evidence="4 5">CM01</strain>
    </source>
</reference>
<dbReference type="OMA" id="KNECQED"/>
<feature type="region of interest" description="Disordered" evidence="1">
    <location>
        <begin position="281"/>
        <end position="350"/>
    </location>
</feature>
<dbReference type="RefSeq" id="XP_006666990.1">
    <property type="nucleotide sequence ID" value="XM_006666927.1"/>
</dbReference>
<gene>
    <name evidence="4" type="ORF">CCM_01772</name>
</gene>
<evidence type="ECO:0000256" key="1">
    <source>
        <dbReference type="SAM" id="MobiDB-lite"/>
    </source>
</evidence>
<feature type="domain" description="DUF7598" evidence="3">
    <location>
        <begin position="94"/>
        <end position="231"/>
    </location>
</feature>
<dbReference type="InterPro" id="IPR056019">
    <property type="entry name" value="DUF7598"/>
</dbReference>
<keyword evidence="2" id="KW-0812">Transmembrane</keyword>
<dbReference type="HOGENOM" id="CLU_066685_0_0_1"/>
<dbReference type="InParanoid" id="G3J740"/>
<dbReference type="eggNOG" id="ENOG502SAQI">
    <property type="taxonomic scope" value="Eukaryota"/>
</dbReference>
<dbReference type="OrthoDB" id="5327148at2759"/>
<protein>
    <recommendedName>
        <fullName evidence="3">DUF7598 domain-containing protein</fullName>
    </recommendedName>
</protein>
<feature type="transmembrane region" description="Helical" evidence="2">
    <location>
        <begin position="129"/>
        <end position="154"/>
    </location>
</feature>
<feature type="transmembrane region" description="Helical" evidence="2">
    <location>
        <begin position="103"/>
        <end position="123"/>
    </location>
</feature>
<feature type="compositionally biased region" description="Polar residues" evidence="1">
    <location>
        <begin position="306"/>
        <end position="315"/>
    </location>
</feature>
<dbReference type="Pfam" id="PF24535">
    <property type="entry name" value="DUF7598"/>
    <property type="match status" value="1"/>
</dbReference>
<dbReference type="STRING" id="983644.G3J740"/>
<keyword evidence="5" id="KW-1185">Reference proteome</keyword>
<dbReference type="GeneID" id="18163802"/>
<dbReference type="KEGG" id="cmt:CCM_01772"/>
<evidence type="ECO:0000313" key="5">
    <source>
        <dbReference type="Proteomes" id="UP000001610"/>
    </source>
</evidence>
<evidence type="ECO:0000259" key="3">
    <source>
        <dbReference type="Pfam" id="PF24535"/>
    </source>
</evidence>
<feature type="transmembrane region" description="Helical" evidence="2">
    <location>
        <begin position="174"/>
        <end position="191"/>
    </location>
</feature>
<name>G3J740_CORMM</name>
<keyword evidence="2" id="KW-1133">Transmembrane helix</keyword>
<keyword evidence="2" id="KW-0472">Membrane</keyword>
<dbReference type="VEuPathDB" id="FungiDB:CCM_01772"/>
<dbReference type="Proteomes" id="UP000001610">
    <property type="component" value="Unassembled WGS sequence"/>
</dbReference>
<organism evidence="4 5">
    <name type="scientific">Cordyceps militaris (strain CM01)</name>
    <name type="common">Caterpillar fungus</name>
    <dbReference type="NCBI Taxonomy" id="983644"/>
    <lineage>
        <taxon>Eukaryota</taxon>
        <taxon>Fungi</taxon>
        <taxon>Dikarya</taxon>
        <taxon>Ascomycota</taxon>
        <taxon>Pezizomycotina</taxon>
        <taxon>Sordariomycetes</taxon>
        <taxon>Hypocreomycetidae</taxon>
        <taxon>Hypocreales</taxon>
        <taxon>Cordycipitaceae</taxon>
        <taxon>Cordyceps</taxon>
    </lineage>
</organism>
<dbReference type="AlphaFoldDB" id="G3J740"/>
<proteinExistence type="predicted"/>
<accession>G3J740</accession>
<evidence type="ECO:0000256" key="2">
    <source>
        <dbReference type="SAM" id="Phobius"/>
    </source>
</evidence>
<feature type="transmembrane region" description="Helical" evidence="2">
    <location>
        <begin position="211"/>
        <end position="232"/>
    </location>
</feature>